<dbReference type="Pfam" id="PF07676">
    <property type="entry name" value="PD40"/>
    <property type="match status" value="2"/>
</dbReference>
<dbReference type="SUPFAM" id="SSF53474">
    <property type="entry name" value="alpha/beta-Hydrolases"/>
    <property type="match status" value="1"/>
</dbReference>
<feature type="domain" description="Peptidase S9 prolyl oligopeptidase catalytic" evidence="9">
    <location>
        <begin position="441"/>
        <end position="649"/>
    </location>
</feature>
<evidence type="ECO:0000256" key="1">
    <source>
        <dbReference type="ARBA" id="ARBA00022801"/>
    </source>
</evidence>
<evidence type="ECO:0000256" key="7">
    <source>
        <dbReference type="SAM" id="MobiDB-lite"/>
    </source>
</evidence>
<sequence>MKHLRHVALACISTAAVIAAVPASAEVPTPPRPLTPPQSITSPENAAARPIPLEDLISTRGMLSAAWSADGRQLFFATNLTGRYNIWRVDAAGGWPVQLTQSDEAQRGLAVSPDGSTLYFQQDHGGDEQYDILAVPTAGGAVRNLTATPEVRESGALIAPDGKTIAISTKLRSQGQTNLALLDPDSGKVRALTAEADPQWDWSPVAWTDQGRTLIANRSFTDSSAGEVWAVDIASGKARRLLGAPKTRIEASGASGDGTVLSVTSNAGTGQDHAGIYSIKDKRWRWLAPTPWSQEAGAMAPDGKSFVVTTNTDGRTEIALADVATLAVRPVPLQPGVNAPAGAVPFSPDSKRLLVLRSGANAPGQPTVIDLASGGVAATFPLAVASLDPATLPGSAIVTYPSFDGTRISAILTIPFNARRDGHNPAIVMPHGGPTGQALDSFSGVVAAFASRGYFVIQPNPRGSTGYGQAFQSANYQDLGGGDLKDVLAAKDFLVSSGYVDPARVGITGGSYGGFMTLMAIGRAPDAFAAAVQMFGIIDWRTMWEHEDAGLQAYQKSLLGDPATYPKVYDATSPLTWLKAAKAPLLSLQGDNDIRVPRGQAQQVTDALKARGATAEVVFYPGEGHGFYKRENQLDSLRRRIEWFDRYLKPKAQ</sequence>
<evidence type="ECO:0000256" key="8">
    <source>
        <dbReference type="SAM" id="SignalP"/>
    </source>
</evidence>
<feature type="signal peptide" evidence="8">
    <location>
        <begin position="1"/>
        <end position="25"/>
    </location>
</feature>
<evidence type="ECO:0000256" key="2">
    <source>
        <dbReference type="ARBA" id="ARBA00022825"/>
    </source>
</evidence>
<keyword evidence="8" id="KW-0732">Signal</keyword>
<evidence type="ECO:0000256" key="4">
    <source>
        <dbReference type="ARBA" id="ARBA00032284"/>
    </source>
</evidence>
<organism evidence="10 11">
    <name type="scientific">Novosphingobium olei</name>
    <dbReference type="NCBI Taxonomy" id="2728851"/>
    <lineage>
        <taxon>Bacteria</taxon>
        <taxon>Pseudomonadati</taxon>
        <taxon>Pseudomonadota</taxon>
        <taxon>Alphaproteobacteria</taxon>
        <taxon>Sphingomonadales</taxon>
        <taxon>Sphingomonadaceae</taxon>
        <taxon>Novosphingobium</taxon>
    </lineage>
</organism>
<name>A0A7Y0G9N3_9SPHN</name>
<evidence type="ECO:0000313" key="10">
    <source>
        <dbReference type="EMBL" id="NML92812.1"/>
    </source>
</evidence>
<dbReference type="EMBL" id="JABBGM010000001">
    <property type="protein sequence ID" value="NML92812.1"/>
    <property type="molecule type" value="Genomic_DNA"/>
</dbReference>
<dbReference type="Gene3D" id="2.120.10.30">
    <property type="entry name" value="TolB, C-terminal domain"/>
    <property type="match status" value="1"/>
</dbReference>
<dbReference type="Gene3D" id="2.130.10.10">
    <property type="entry name" value="YVTN repeat-like/Quinoprotein amine dehydrogenase"/>
    <property type="match status" value="1"/>
</dbReference>
<dbReference type="RefSeq" id="WP_169492013.1">
    <property type="nucleotide sequence ID" value="NZ_JABBGM010000001.1"/>
</dbReference>
<dbReference type="InterPro" id="IPR001375">
    <property type="entry name" value="Peptidase_S9_cat"/>
</dbReference>
<proteinExistence type="predicted"/>
<evidence type="ECO:0000256" key="3">
    <source>
        <dbReference type="ARBA" id="ARBA00022990"/>
    </source>
</evidence>
<evidence type="ECO:0000313" key="11">
    <source>
        <dbReference type="Proteomes" id="UP000583556"/>
    </source>
</evidence>
<keyword evidence="2" id="KW-0645">Protease</keyword>
<keyword evidence="2" id="KW-0720">Serine protease</keyword>
<gene>
    <name evidence="10" type="ORF">HHL27_03875</name>
</gene>
<comment type="caution">
    <text evidence="10">The sequence shown here is derived from an EMBL/GenBank/DDBJ whole genome shotgun (WGS) entry which is preliminary data.</text>
</comment>
<dbReference type="PANTHER" id="PTHR42776:SF27">
    <property type="entry name" value="DIPEPTIDYL PEPTIDASE FAMILY MEMBER 6"/>
    <property type="match status" value="1"/>
</dbReference>
<dbReference type="PANTHER" id="PTHR42776">
    <property type="entry name" value="SERINE PEPTIDASE S9 FAMILY MEMBER"/>
    <property type="match status" value="1"/>
</dbReference>
<dbReference type="InterPro" id="IPR002471">
    <property type="entry name" value="Pept_S9_AS"/>
</dbReference>
<evidence type="ECO:0000256" key="5">
    <source>
        <dbReference type="ARBA" id="ARBA00032596"/>
    </source>
</evidence>
<dbReference type="GO" id="GO:0004252">
    <property type="term" value="F:serine-type endopeptidase activity"/>
    <property type="evidence" value="ECO:0007669"/>
    <property type="project" value="InterPro"/>
</dbReference>
<protein>
    <recommendedName>
        <fullName evidence="5">Acyl-peptide hydrolase</fullName>
    </recommendedName>
    <alternativeName>
        <fullName evidence="4">Acylaminoacyl-peptidase</fullName>
    </alternativeName>
</protein>
<dbReference type="InterPro" id="IPR011042">
    <property type="entry name" value="6-blade_b-propeller_TolB-like"/>
</dbReference>
<dbReference type="PROSITE" id="PS00708">
    <property type="entry name" value="PRO_ENDOPEP_SER"/>
    <property type="match status" value="1"/>
</dbReference>
<feature type="region of interest" description="Disordered" evidence="7">
    <location>
        <begin position="26"/>
        <end position="46"/>
    </location>
</feature>
<dbReference type="InterPro" id="IPR029058">
    <property type="entry name" value="AB_hydrolase_fold"/>
</dbReference>
<dbReference type="InterPro" id="IPR011659">
    <property type="entry name" value="WD40"/>
</dbReference>
<accession>A0A7Y0G9N3</accession>
<dbReference type="GO" id="GO:0006508">
    <property type="term" value="P:proteolysis"/>
    <property type="evidence" value="ECO:0007669"/>
    <property type="project" value="InterPro"/>
</dbReference>
<keyword evidence="3" id="KW-0007">Acetylation</keyword>
<dbReference type="InterPro" id="IPR015943">
    <property type="entry name" value="WD40/YVTN_repeat-like_dom_sf"/>
</dbReference>
<reference evidence="10 11" key="1">
    <citation type="submission" date="2020-04" db="EMBL/GenBank/DDBJ databases">
        <title>Novosphingobium sp. TW-4 isolated from soil.</title>
        <authorList>
            <person name="Dahal R.H."/>
            <person name="Chaudhary D.K."/>
        </authorList>
    </citation>
    <scope>NUCLEOTIDE SEQUENCE [LARGE SCALE GENOMIC DNA]</scope>
    <source>
        <strain evidence="10 11">TW-4</strain>
    </source>
</reference>
<keyword evidence="1" id="KW-0378">Hydrolase</keyword>
<evidence type="ECO:0000256" key="6">
    <source>
        <dbReference type="ARBA" id="ARBA00045885"/>
    </source>
</evidence>
<keyword evidence="11" id="KW-1185">Reference proteome</keyword>
<dbReference type="Gene3D" id="3.40.50.1820">
    <property type="entry name" value="alpha/beta hydrolase"/>
    <property type="match status" value="1"/>
</dbReference>
<dbReference type="Pfam" id="PF00326">
    <property type="entry name" value="Peptidase_S9"/>
    <property type="match status" value="1"/>
</dbReference>
<dbReference type="AlphaFoldDB" id="A0A7Y0G9N3"/>
<evidence type="ECO:0000259" key="9">
    <source>
        <dbReference type="Pfam" id="PF00326"/>
    </source>
</evidence>
<feature type="chain" id="PRO_5030611889" description="Acyl-peptide hydrolase" evidence="8">
    <location>
        <begin position="26"/>
        <end position="653"/>
    </location>
</feature>
<dbReference type="Proteomes" id="UP000583556">
    <property type="component" value="Unassembled WGS sequence"/>
</dbReference>
<comment type="function">
    <text evidence="6">This enzyme catalyzes the hydrolysis of the N-terminal peptide bond of an N-acetylated peptide to generate an N-acetylated amino acid and a peptide with a free N-terminus. It preferentially cleaves off Ac-Ala, Ac-Met and Ac-Ser. Also, involved in the degradation of oxidized and glycated proteins.</text>
</comment>
<dbReference type="SUPFAM" id="SSF69322">
    <property type="entry name" value="Tricorn protease domain 2"/>
    <property type="match status" value="1"/>
</dbReference>